<evidence type="ECO:0000259" key="3">
    <source>
        <dbReference type="Pfam" id="PF07995"/>
    </source>
</evidence>
<evidence type="ECO:0000256" key="2">
    <source>
        <dbReference type="SAM" id="SignalP"/>
    </source>
</evidence>
<feature type="signal peptide" evidence="2">
    <location>
        <begin position="1"/>
        <end position="25"/>
    </location>
</feature>
<feature type="compositionally biased region" description="Low complexity" evidence="1">
    <location>
        <begin position="21"/>
        <end position="59"/>
    </location>
</feature>
<dbReference type="SUPFAM" id="SSF50952">
    <property type="entry name" value="Soluble quinoprotein glucose dehydrogenase"/>
    <property type="match status" value="1"/>
</dbReference>
<dbReference type="RefSeq" id="WP_073186621.1">
    <property type="nucleotide sequence ID" value="NZ_FQZG01000017.1"/>
</dbReference>
<dbReference type="InterPro" id="IPR011041">
    <property type="entry name" value="Quinoprot_gluc/sorb_DH_b-prop"/>
</dbReference>
<dbReference type="PROSITE" id="PS51257">
    <property type="entry name" value="PROKAR_LIPOPROTEIN"/>
    <property type="match status" value="1"/>
</dbReference>
<keyword evidence="5" id="KW-1185">Reference proteome</keyword>
<dbReference type="PANTHER" id="PTHR19328:SF75">
    <property type="entry name" value="ALDOSE SUGAR DEHYDROGENASE YLII"/>
    <property type="match status" value="1"/>
</dbReference>
<feature type="region of interest" description="Disordered" evidence="1">
    <location>
        <begin position="21"/>
        <end position="62"/>
    </location>
</feature>
<evidence type="ECO:0000313" key="4">
    <source>
        <dbReference type="EMBL" id="SHI84957.1"/>
    </source>
</evidence>
<dbReference type="InterPro" id="IPR012938">
    <property type="entry name" value="Glc/Sorbosone_DH"/>
</dbReference>
<evidence type="ECO:0000256" key="1">
    <source>
        <dbReference type="SAM" id="MobiDB-lite"/>
    </source>
</evidence>
<evidence type="ECO:0000313" key="5">
    <source>
        <dbReference type="Proteomes" id="UP000184512"/>
    </source>
</evidence>
<gene>
    <name evidence="4" type="ORF">SAMN02745244_01191</name>
</gene>
<protein>
    <submittedName>
        <fullName evidence="4">Glucose/arabinose dehydrogenase, beta-propeller fold</fullName>
    </submittedName>
</protein>
<organism evidence="4 5">
    <name type="scientific">Tessaracoccus bendigoensis DSM 12906</name>
    <dbReference type="NCBI Taxonomy" id="1123357"/>
    <lineage>
        <taxon>Bacteria</taxon>
        <taxon>Bacillati</taxon>
        <taxon>Actinomycetota</taxon>
        <taxon>Actinomycetes</taxon>
        <taxon>Propionibacteriales</taxon>
        <taxon>Propionibacteriaceae</taxon>
        <taxon>Tessaracoccus</taxon>
    </lineage>
</organism>
<dbReference type="Proteomes" id="UP000184512">
    <property type="component" value="Unassembled WGS sequence"/>
</dbReference>
<dbReference type="PANTHER" id="PTHR19328">
    <property type="entry name" value="HEDGEHOG-INTERACTING PROTEIN"/>
    <property type="match status" value="1"/>
</dbReference>
<dbReference type="EMBL" id="FQZG01000017">
    <property type="protein sequence ID" value="SHI84957.1"/>
    <property type="molecule type" value="Genomic_DNA"/>
</dbReference>
<dbReference type="Gene3D" id="2.120.10.30">
    <property type="entry name" value="TolB, C-terminal domain"/>
    <property type="match status" value="1"/>
</dbReference>
<proteinExistence type="predicted"/>
<sequence>MRAIRVATASALTGLLAACSGPADPTPTSSSISATPTSSSPVEASPSATPLPTSAAPATPREPVVTHTFTITEHESFDEPWAMAFLPGTDVLAVTEKSGRLKLRSSDGVIREVSGVPDVTVTSQGGFADIVPGPTFEQDGTVYLSWVEGNQGDTGGVVGRARLDVDAAALSGLETIWRQEPRGDREGHYSLRLAIHDDHLFVSSGDRQERSPAQRFDNDLGKVLRLTLDGAPAPGNPFQDEGAEARQFWSIGHRNPLGLAFDADGRLWSSEMGPQGGDEFNLIQAGLNYGWPKVSNGSGYDGSEIPDHEPGDGFEPPKVFWNPSVSPGSLMIYQGDLFPDWEGDAFIGALSGKALIRIDLFGEDAILAETWPMEDRIREVEQGSDGAIWLLEDRAGAKLLELRPS</sequence>
<dbReference type="STRING" id="1123357.SAMN02745244_01191"/>
<reference evidence="4 5" key="1">
    <citation type="submission" date="2016-11" db="EMBL/GenBank/DDBJ databases">
        <authorList>
            <person name="Jaros S."/>
            <person name="Januszkiewicz K."/>
            <person name="Wedrychowicz H."/>
        </authorList>
    </citation>
    <scope>NUCLEOTIDE SEQUENCE [LARGE SCALE GENOMIC DNA]</scope>
    <source>
        <strain evidence="4 5">DSM 12906</strain>
    </source>
</reference>
<dbReference type="AlphaFoldDB" id="A0A1M6EHI1"/>
<name>A0A1M6EHI1_9ACTN</name>
<feature type="domain" description="Glucose/Sorbosone dehydrogenase" evidence="3">
    <location>
        <begin position="77"/>
        <end position="400"/>
    </location>
</feature>
<dbReference type="Pfam" id="PF07995">
    <property type="entry name" value="GSDH"/>
    <property type="match status" value="1"/>
</dbReference>
<dbReference type="InterPro" id="IPR011042">
    <property type="entry name" value="6-blade_b-propeller_TolB-like"/>
</dbReference>
<feature type="chain" id="PRO_5038858541" evidence="2">
    <location>
        <begin position="26"/>
        <end position="405"/>
    </location>
</feature>
<accession>A0A1M6EHI1</accession>
<keyword evidence="2" id="KW-0732">Signal</keyword>